<dbReference type="Gene3D" id="3.30.710.10">
    <property type="entry name" value="Potassium Channel Kv1.1, Chain A"/>
    <property type="match status" value="1"/>
</dbReference>
<evidence type="ECO:0000313" key="4">
    <source>
        <dbReference type="Proteomes" id="UP001054857"/>
    </source>
</evidence>
<feature type="compositionally biased region" description="Low complexity" evidence="1">
    <location>
        <begin position="119"/>
        <end position="133"/>
    </location>
</feature>
<dbReference type="InterPro" id="IPR011705">
    <property type="entry name" value="BACK"/>
</dbReference>
<proteinExistence type="predicted"/>
<gene>
    <name evidence="3" type="ORF">Agub_g2551</name>
</gene>
<reference evidence="3 4" key="1">
    <citation type="journal article" date="2021" name="Sci. Rep.">
        <title>Genome sequencing of the multicellular alga Astrephomene provides insights into convergent evolution of germ-soma differentiation.</title>
        <authorList>
            <person name="Yamashita S."/>
            <person name="Yamamoto K."/>
            <person name="Matsuzaki R."/>
            <person name="Suzuki S."/>
            <person name="Yamaguchi H."/>
            <person name="Hirooka S."/>
            <person name="Minakuchi Y."/>
            <person name="Miyagishima S."/>
            <person name="Kawachi M."/>
            <person name="Toyoda A."/>
            <person name="Nozaki H."/>
        </authorList>
    </citation>
    <scope>NUCLEOTIDE SEQUENCE [LARGE SCALE GENOMIC DNA]</scope>
    <source>
        <strain evidence="3 4">NIES-4017</strain>
    </source>
</reference>
<evidence type="ECO:0000313" key="3">
    <source>
        <dbReference type="EMBL" id="GFR41789.1"/>
    </source>
</evidence>
<dbReference type="Pfam" id="PF07707">
    <property type="entry name" value="BACK"/>
    <property type="match status" value="1"/>
</dbReference>
<evidence type="ECO:0000256" key="1">
    <source>
        <dbReference type="SAM" id="MobiDB-lite"/>
    </source>
</evidence>
<protein>
    <recommendedName>
        <fullName evidence="2">BACK domain-containing protein</fullName>
    </recommendedName>
</protein>
<keyword evidence="4" id="KW-1185">Reference proteome</keyword>
<evidence type="ECO:0000259" key="2">
    <source>
        <dbReference type="Pfam" id="PF07707"/>
    </source>
</evidence>
<dbReference type="Proteomes" id="UP001054857">
    <property type="component" value="Unassembled WGS sequence"/>
</dbReference>
<comment type="caution">
    <text evidence="3">The sequence shown here is derived from an EMBL/GenBank/DDBJ whole genome shotgun (WGS) entry which is preliminary data.</text>
</comment>
<name>A0AAD3DH88_9CHLO</name>
<feature type="compositionally biased region" description="Gly residues" evidence="1">
    <location>
        <begin position="134"/>
        <end position="143"/>
    </location>
</feature>
<sequence length="377" mass="39490">HQLVLSNASEWLASQLERCSSSTGASELGCGGLPAASTSDRRPVLRIPLPSEAEVPSARSAIRFAYTGDVDAASIREALQVRRQAVRLQIKGCTAACDDIIQAKLSAAAAATAGAVSGASSSQQAGGSSSNAAAGGGGAGGNSSRGISAQQLPAVLELYACEALWPDSCKNNGGGADADDGPSFAAILEAAKPQLVSYFGDALRVLNTPPLRQQLLALPAVAVEALLESDSFGTDSESSVLLLLAAWMKVNYGKTDTATRKRLCRQVRLVQLSRPYLGFILPALARDHELSPQLPAGWFPISVTEAAFIAHVAGAPSEHERTELLKGAFDFYDVFQPSYNTTARTQSLPPRDLTCCWHVPQRLLERALAGLHPGGTV</sequence>
<accession>A0AAD3DH88</accession>
<feature type="region of interest" description="Disordered" evidence="1">
    <location>
        <begin position="119"/>
        <end position="143"/>
    </location>
</feature>
<organism evidence="3 4">
    <name type="scientific">Astrephomene gubernaculifera</name>
    <dbReference type="NCBI Taxonomy" id="47775"/>
    <lineage>
        <taxon>Eukaryota</taxon>
        <taxon>Viridiplantae</taxon>
        <taxon>Chlorophyta</taxon>
        <taxon>core chlorophytes</taxon>
        <taxon>Chlorophyceae</taxon>
        <taxon>CS clade</taxon>
        <taxon>Chlamydomonadales</taxon>
        <taxon>Astrephomenaceae</taxon>
        <taxon>Astrephomene</taxon>
    </lineage>
</organism>
<feature type="non-terminal residue" evidence="3">
    <location>
        <position position="377"/>
    </location>
</feature>
<feature type="non-terminal residue" evidence="3">
    <location>
        <position position="1"/>
    </location>
</feature>
<dbReference type="AlphaFoldDB" id="A0AAD3DH88"/>
<feature type="domain" description="BACK" evidence="2">
    <location>
        <begin position="213"/>
        <end position="277"/>
    </location>
</feature>
<dbReference type="EMBL" id="BMAR01000002">
    <property type="protein sequence ID" value="GFR41789.1"/>
    <property type="molecule type" value="Genomic_DNA"/>
</dbReference>
<dbReference type="InterPro" id="IPR011333">
    <property type="entry name" value="SKP1/BTB/POZ_sf"/>
</dbReference>